<dbReference type="InterPro" id="IPR017775">
    <property type="entry name" value="ADH_Fe_PsrA-like"/>
</dbReference>
<feature type="domain" description="Alcohol dehydrogenase iron-type/glycerol dehydrogenase GldA" evidence="5">
    <location>
        <begin position="7"/>
        <end position="177"/>
    </location>
</feature>
<evidence type="ECO:0000256" key="2">
    <source>
        <dbReference type="ARBA" id="ARBA00007358"/>
    </source>
</evidence>
<accession>A0ABS6IC98</accession>
<dbReference type="RefSeq" id="WP_216955920.1">
    <property type="nucleotide sequence ID" value="NZ_JAHOPB010000001.1"/>
</dbReference>
<feature type="domain" description="Fe-containing alcohol dehydrogenase-like C-terminal" evidence="6">
    <location>
        <begin position="188"/>
        <end position="350"/>
    </location>
</feature>
<evidence type="ECO:0000313" key="7">
    <source>
        <dbReference type="EMBL" id="MBU8872227.1"/>
    </source>
</evidence>
<gene>
    <name evidence="7" type="ORF">KQ910_00555</name>
</gene>
<reference evidence="7 8" key="1">
    <citation type="submission" date="2021-06" db="EMBL/GenBank/DDBJ databases">
        <authorList>
            <person name="Lee D.H."/>
        </authorList>
    </citation>
    <scope>NUCLEOTIDE SEQUENCE [LARGE SCALE GENOMIC DNA]</scope>
    <source>
        <strain evidence="7 8">MMS21-HV4-11</strain>
    </source>
</reference>
<dbReference type="PANTHER" id="PTHR11496">
    <property type="entry name" value="ALCOHOL DEHYDROGENASE"/>
    <property type="match status" value="1"/>
</dbReference>
<dbReference type="InterPro" id="IPR001670">
    <property type="entry name" value="ADH_Fe/GldA"/>
</dbReference>
<organism evidence="7 8">
    <name type="scientific">Reyranella humidisoli</name>
    <dbReference type="NCBI Taxonomy" id="2849149"/>
    <lineage>
        <taxon>Bacteria</taxon>
        <taxon>Pseudomonadati</taxon>
        <taxon>Pseudomonadota</taxon>
        <taxon>Alphaproteobacteria</taxon>
        <taxon>Hyphomicrobiales</taxon>
        <taxon>Reyranellaceae</taxon>
        <taxon>Reyranella</taxon>
    </lineage>
</organism>
<sequence>MWRYRNPVDVKFGTGVFETLGKALAGRPYCLVTYDDANGGGIFAELTRRVVAQAGAPAVTVSNIGPNPDFIGLADSCRTYAAATQPVEAIVALGGGSVMDAAKVLAAAKGNFDTVRRHLETGKDGDALGRTPIIAIPTTAGTGSEVTSWATVWDTVAMKKYSLARETLYPEAALVDPLLTLGLPRAITISTGLDALSHALESIWNVNANPVSSSLAEVAAREVIEALPMLADDLRNEALRTRLARASLFAGLAFSNTRTALAHSLSYHLTLHHGVPHGIACSFSLPMVMRAVAGCDAACDASLRRIFGTDLVAGAARLEAFLKKLGISPDATAHGIAARDWARLVDDALAGDRGRNFIGRREALLAEMAA</sequence>
<keyword evidence="3" id="KW-0560">Oxidoreductase</keyword>
<dbReference type="InterPro" id="IPR035873">
    <property type="entry name" value="PhpC"/>
</dbReference>
<dbReference type="Proteomes" id="UP000727907">
    <property type="component" value="Unassembled WGS sequence"/>
</dbReference>
<dbReference type="Pfam" id="PF00465">
    <property type="entry name" value="Fe-ADH"/>
    <property type="match status" value="1"/>
</dbReference>
<evidence type="ECO:0000259" key="5">
    <source>
        <dbReference type="Pfam" id="PF00465"/>
    </source>
</evidence>
<evidence type="ECO:0000256" key="3">
    <source>
        <dbReference type="ARBA" id="ARBA00023002"/>
    </source>
</evidence>
<dbReference type="PROSITE" id="PS00913">
    <property type="entry name" value="ADH_IRON_1"/>
    <property type="match status" value="1"/>
</dbReference>
<dbReference type="PANTHER" id="PTHR11496:SF102">
    <property type="entry name" value="ALCOHOL DEHYDROGENASE 4"/>
    <property type="match status" value="1"/>
</dbReference>
<comment type="caution">
    <text evidence="7">The sequence shown here is derived from an EMBL/GenBank/DDBJ whole genome shotgun (WGS) entry which is preliminary data.</text>
</comment>
<evidence type="ECO:0000313" key="8">
    <source>
        <dbReference type="Proteomes" id="UP000727907"/>
    </source>
</evidence>
<keyword evidence="8" id="KW-1185">Reference proteome</keyword>
<name>A0ABS6IC98_9HYPH</name>
<proteinExistence type="inferred from homology"/>
<evidence type="ECO:0000256" key="4">
    <source>
        <dbReference type="ARBA" id="ARBA00023027"/>
    </source>
</evidence>
<dbReference type="EMBL" id="JAHOPB010000001">
    <property type="protein sequence ID" value="MBU8872227.1"/>
    <property type="molecule type" value="Genomic_DNA"/>
</dbReference>
<evidence type="ECO:0000259" key="6">
    <source>
        <dbReference type="Pfam" id="PF25137"/>
    </source>
</evidence>
<dbReference type="Pfam" id="PF25137">
    <property type="entry name" value="ADH_Fe_C"/>
    <property type="match status" value="1"/>
</dbReference>
<dbReference type="InterPro" id="IPR018211">
    <property type="entry name" value="ADH_Fe_CS"/>
</dbReference>
<dbReference type="InterPro" id="IPR056798">
    <property type="entry name" value="ADH_Fe_C"/>
</dbReference>
<keyword evidence="4" id="KW-0520">NAD</keyword>
<dbReference type="NCBIfam" id="TIGR03405">
    <property type="entry name" value="Phn_Fe-ADH"/>
    <property type="match status" value="1"/>
</dbReference>
<comment type="cofactor">
    <cofactor evidence="1">
        <name>Fe cation</name>
        <dbReference type="ChEBI" id="CHEBI:24875"/>
    </cofactor>
</comment>
<protein>
    <submittedName>
        <fullName evidence="7">Phosphonoacetaldehyde reductase</fullName>
    </submittedName>
</protein>
<evidence type="ECO:0000256" key="1">
    <source>
        <dbReference type="ARBA" id="ARBA00001962"/>
    </source>
</evidence>
<dbReference type="CDD" id="cd08182">
    <property type="entry name" value="HEPD"/>
    <property type="match status" value="1"/>
</dbReference>
<comment type="similarity">
    <text evidence="2">Belongs to the iron-containing alcohol dehydrogenase family.</text>
</comment>
<dbReference type="InterPro" id="IPR039697">
    <property type="entry name" value="Alcohol_dehydrogenase_Fe"/>
</dbReference>